<reference evidence="1 2" key="1">
    <citation type="journal article" date="2020" name="Mol. Biol. Evol.">
        <title>Distinct Expression and Methylation Patterns for Genes with Different Fates following a Single Whole-Genome Duplication in Flowering Plants.</title>
        <authorList>
            <person name="Shi T."/>
            <person name="Rahmani R.S."/>
            <person name="Gugger P.F."/>
            <person name="Wang M."/>
            <person name="Li H."/>
            <person name="Zhang Y."/>
            <person name="Li Z."/>
            <person name="Wang Q."/>
            <person name="Van de Peer Y."/>
            <person name="Marchal K."/>
            <person name="Chen J."/>
        </authorList>
    </citation>
    <scope>NUCLEOTIDE SEQUENCE [LARGE SCALE GENOMIC DNA]</scope>
    <source>
        <tissue evidence="1">Leaf</tissue>
    </source>
</reference>
<comment type="caution">
    <text evidence="1">The sequence shown here is derived from an EMBL/GenBank/DDBJ whole genome shotgun (WGS) entry which is preliminary data.</text>
</comment>
<organism evidence="1 2">
    <name type="scientific">Nelumbo nucifera</name>
    <name type="common">Sacred lotus</name>
    <dbReference type="NCBI Taxonomy" id="4432"/>
    <lineage>
        <taxon>Eukaryota</taxon>
        <taxon>Viridiplantae</taxon>
        <taxon>Streptophyta</taxon>
        <taxon>Embryophyta</taxon>
        <taxon>Tracheophyta</taxon>
        <taxon>Spermatophyta</taxon>
        <taxon>Magnoliopsida</taxon>
        <taxon>Proteales</taxon>
        <taxon>Nelumbonaceae</taxon>
        <taxon>Nelumbo</taxon>
    </lineage>
</organism>
<proteinExistence type="predicted"/>
<dbReference type="AlphaFoldDB" id="A0A822X9F7"/>
<evidence type="ECO:0000313" key="1">
    <source>
        <dbReference type="EMBL" id="DAD18104.1"/>
    </source>
</evidence>
<accession>A0A822X9F7</accession>
<dbReference type="EMBL" id="DUZY01000001">
    <property type="protein sequence ID" value="DAD18104.1"/>
    <property type="molecule type" value="Genomic_DNA"/>
</dbReference>
<gene>
    <name evidence="1" type="ORF">HUJ06_019567</name>
</gene>
<dbReference type="Proteomes" id="UP000607653">
    <property type="component" value="Unassembled WGS sequence"/>
</dbReference>
<keyword evidence="2" id="KW-1185">Reference proteome</keyword>
<protein>
    <submittedName>
        <fullName evidence="1">Uncharacterized protein</fullName>
    </submittedName>
</protein>
<name>A0A822X9F7_NELNU</name>
<sequence>MGKIGILFTEDSKNKTVEVGAEREKWGSSCLALWWIKNKKKKKKHEGIFLVITND</sequence>
<evidence type="ECO:0000313" key="2">
    <source>
        <dbReference type="Proteomes" id="UP000607653"/>
    </source>
</evidence>